<dbReference type="InterPro" id="IPR051446">
    <property type="entry name" value="HTH_trans_reg/aminotransferase"/>
</dbReference>
<name>A0A6A7MXN4_9BURK</name>
<dbReference type="AlphaFoldDB" id="A0A6A7MXN4"/>
<dbReference type="InterPro" id="IPR036388">
    <property type="entry name" value="WH-like_DNA-bd_sf"/>
</dbReference>
<keyword evidence="8" id="KW-1185">Reference proteome</keyword>
<dbReference type="Pfam" id="PF00155">
    <property type="entry name" value="Aminotran_1_2"/>
    <property type="match status" value="1"/>
</dbReference>
<dbReference type="GO" id="GO:0003677">
    <property type="term" value="F:DNA binding"/>
    <property type="evidence" value="ECO:0007669"/>
    <property type="project" value="UniProtKB-KW"/>
</dbReference>
<dbReference type="EMBL" id="WHUG01000002">
    <property type="protein sequence ID" value="MQA37507.1"/>
    <property type="molecule type" value="Genomic_DNA"/>
</dbReference>
<evidence type="ECO:0000313" key="8">
    <source>
        <dbReference type="Proteomes" id="UP000440498"/>
    </source>
</evidence>
<keyword evidence="7" id="KW-0808">Transferase</keyword>
<dbReference type="PANTHER" id="PTHR46577">
    <property type="entry name" value="HTH-TYPE TRANSCRIPTIONAL REGULATORY PROTEIN GABR"/>
    <property type="match status" value="1"/>
</dbReference>
<keyword evidence="3" id="KW-0805">Transcription regulation</keyword>
<evidence type="ECO:0000313" key="7">
    <source>
        <dbReference type="EMBL" id="MQA37507.1"/>
    </source>
</evidence>
<dbReference type="Gene3D" id="1.10.10.10">
    <property type="entry name" value="Winged helix-like DNA-binding domain superfamily/Winged helix DNA-binding domain"/>
    <property type="match status" value="1"/>
</dbReference>
<evidence type="ECO:0000256" key="3">
    <source>
        <dbReference type="ARBA" id="ARBA00023015"/>
    </source>
</evidence>
<accession>A0A6A7MXN4</accession>
<keyword evidence="4" id="KW-0238">DNA-binding</keyword>
<protein>
    <submittedName>
        <fullName evidence="7">Aminotransferase class I/II-fold pyridoxal phosphate-dependent enzyme</fullName>
    </submittedName>
</protein>
<evidence type="ECO:0000256" key="1">
    <source>
        <dbReference type="ARBA" id="ARBA00005384"/>
    </source>
</evidence>
<evidence type="ECO:0000256" key="4">
    <source>
        <dbReference type="ARBA" id="ARBA00023125"/>
    </source>
</evidence>
<dbReference type="InterPro" id="IPR015424">
    <property type="entry name" value="PyrdxlP-dep_Trfase"/>
</dbReference>
<dbReference type="InterPro" id="IPR004839">
    <property type="entry name" value="Aminotransferase_I/II_large"/>
</dbReference>
<dbReference type="SUPFAM" id="SSF46785">
    <property type="entry name" value="Winged helix' DNA-binding domain"/>
    <property type="match status" value="1"/>
</dbReference>
<keyword evidence="2" id="KW-0663">Pyridoxal phosphate</keyword>
<keyword evidence="7" id="KW-0032">Aminotransferase</keyword>
<dbReference type="GO" id="GO:0030170">
    <property type="term" value="F:pyridoxal phosphate binding"/>
    <property type="evidence" value="ECO:0007669"/>
    <property type="project" value="InterPro"/>
</dbReference>
<dbReference type="CDD" id="cd00609">
    <property type="entry name" value="AAT_like"/>
    <property type="match status" value="1"/>
</dbReference>
<reference evidence="7 8" key="1">
    <citation type="submission" date="2019-10" db="EMBL/GenBank/DDBJ databases">
        <title>Two novel species isolated from a subtropical stream in China.</title>
        <authorList>
            <person name="Lu H."/>
        </authorList>
    </citation>
    <scope>NUCLEOTIDE SEQUENCE [LARGE SCALE GENOMIC DNA]</scope>
    <source>
        <strain evidence="7 8">FT29W</strain>
    </source>
</reference>
<dbReference type="GO" id="GO:0008483">
    <property type="term" value="F:transaminase activity"/>
    <property type="evidence" value="ECO:0007669"/>
    <property type="project" value="UniProtKB-KW"/>
</dbReference>
<evidence type="ECO:0000256" key="5">
    <source>
        <dbReference type="ARBA" id="ARBA00023163"/>
    </source>
</evidence>
<dbReference type="RefSeq" id="WP_152836863.1">
    <property type="nucleotide sequence ID" value="NZ_WHUG01000002.1"/>
</dbReference>
<dbReference type="InterPro" id="IPR036390">
    <property type="entry name" value="WH_DNA-bd_sf"/>
</dbReference>
<evidence type="ECO:0000259" key="6">
    <source>
        <dbReference type="PROSITE" id="PS50949"/>
    </source>
</evidence>
<dbReference type="SMART" id="SM00345">
    <property type="entry name" value="HTH_GNTR"/>
    <property type="match status" value="1"/>
</dbReference>
<dbReference type="PANTHER" id="PTHR46577:SF2">
    <property type="entry name" value="TRANSCRIPTIONAL REGULATORY PROTEIN"/>
    <property type="match status" value="1"/>
</dbReference>
<dbReference type="Gene3D" id="3.90.1150.10">
    <property type="entry name" value="Aspartate Aminotransferase, domain 1"/>
    <property type="match status" value="1"/>
</dbReference>
<feature type="domain" description="HTH gntR-type" evidence="6">
    <location>
        <begin position="31"/>
        <end position="99"/>
    </location>
</feature>
<evidence type="ECO:0000256" key="2">
    <source>
        <dbReference type="ARBA" id="ARBA00022898"/>
    </source>
</evidence>
<dbReference type="Proteomes" id="UP000440498">
    <property type="component" value="Unassembled WGS sequence"/>
</dbReference>
<sequence>MEAANSVIDQADCAPDAGGWPVLAIERSRKGSLVDQIVSAISGMVGRRELRVGTKMPSVRQFAKCNGISTFTVVESYDRLVTLGLLSSRRGSGYFVARQDVPATLLPSMLQVTPTAIDALTPDLYSGTSDALAVGAGWLPPEWYGEDTILDAVRHAMRIPANRLRGYGHPLGFPSLRQQLSATLSDELFPVEPEQVLLTHGATHAFDLILRTLTKPGDTVFVEDPGYSNLLSLIRHHGCVAVGIPRGENGLDFDALARQAAQTQPKLMFVNTVLQNPLGTSLSVAQAHRLLGVAEQFDFWLVEDDIYRELAPRGEASLAAMDGLRRVIRVGSFSKTLSPVLRVGSICASASLTPELLRVKMLAGLTTSEINERAVYHAITARPYKRMVEKLIAQLEAGRERAIDSLRSAGMEPLAKPRGGMFVSAGWSTAPTAEWNGKIIADLALKSGILLSPCDFFMLRAPESIWFRFNVAYTDHPQLLTFLRLTCRQQN</sequence>
<dbReference type="Pfam" id="PF00392">
    <property type="entry name" value="GntR"/>
    <property type="match status" value="1"/>
</dbReference>
<comment type="similarity">
    <text evidence="1">In the C-terminal section; belongs to the class-I pyridoxal-phosphate-dependent aminotransferase family.</text>
</comment>
<dbReference type="Gene3D" id="3.40.640.10">
    <property type="entry name" value="Type I PLP-dependent aspartate aminotransferase-like (Major domain)"/>
    <property type="match status" value="1"/>
</dbReference>
<dbReference type="GO" id="GO:0003700">
    <property type="term" value="F:DNA-binding transcription factor activity"/>
    <property type="evidence" value="ECO:0007669"/>
    <property type="project" value="InterPro"/>
</dbReference>
<organism evidence="7 8">
    <name type="scientific">Rugamonas aquatica</name>
    <dbReference type="NCBI Taxonomy" id="2743357"/>
    <lineage>
        <taxon>Bacteria</taxon>
        <taxon>Pseudomonadati</taxon>
        <taxon>Pseudomonadota</taxon>
        <taxon>Betaproteobacteria</taxon>
        <taxon>Burkholderiales</taxon>
        <taxon>Oxalobacteraceae</taxon>
        <taxon>Telluria group</taxon>
        <taxon>Rugamonas</taxon>
    </lineage>
</organism>
<dbReference type="CDD" id="cd07377">
    <property type="entry name" value="WHTH_GntR"/>
    <property type="match status" value="1"/>
</dbReference>
<dbReference type="SUPFAM" id="SSF53383">
    <property type="entry name" value="PLP-dependent transferases"/>
    <property type="match status" value="1"/>
</dbReference>
<comment type="caution">
    <text evidence="7">The sequence shown here is derived from an EMBL/GenBank/DDBJ whole genome shotgun (WGS) entry which is preliminary data.</text>
</comment>
<dbReference type="PROSITE" id="PS50949">
    <property type="entry name" value="HTH_GNTR"/>
    <property type="match status" value="1"/>
</dbReference>
<dbReference type="InterPro" id="IPR015421">
    <property type="entry name" value="PyrdxlP-dep_Trfase_major"/>
</dbReference>
<dbReference type="InterPro" id="IPR000524">
    <property type="entry name" value="Tscrpt_reg_HTH_GntR"/>
</dbReference>
<dbReference type="InterPro" id="IPR015422">
    <property type="entry name" value="PyrdxlP-dep_Trfase_small"/>
</dbReference>
<proteinExistence type="inferred from homology"/>
<keyword evidence="5" id="KW-0804">Transcription</keyword>
<gene>
    <name evidence="7" type="ORF">GEV02_05040</name>
</gene>